<gene>
    <name evidence="1" type="ORF">PV327_000059</name>
</gene>
<organism evidence="1 2">
    <name type="scientific">Microctonus hyperodae</name>
    <name type="common">Parasitoid wasp</name>
    <dbReference type="NCBI Taxonomy" id="165561"/>
    <lineage>
        <taxon>Eukaryota</taxon>
        <taxon>Metazoa</taxon>
        <taxon>Ecdysozoa</taxon>
        <taxon>Arthropoda</taxon>
        <taxon>Hexapoda</taxon>
        <taxon>Insecta</taxon>
        <taxon>Pterygota</taxon>
        <taxon>Neoptera</taxon>
        <taxon>Endopterygota</taxon>
        <taxon>Hymenoptera</taxon>
        <taxon>Apocrita</taxon>
        <taxon>Ichneumonoidea</taxon>
        <taxon>Braconidae</taxon>
        <taxon>Euphorinae</taxon>
        <taxon>Microctonus</taxon>
    </lineage>
</organism>
<dbReference type="EMBL" id="JAQQBR010000001">
    <property type="protein sequence ID" value="KAK0181874.1"/>
    <property type="molecule type" value="Genomic_DNA"/>
</dbReference>
<accession>A0AA39G5E7</accession>
<dbReference type="Proteomes" id="UP001168972">
    <property type="component" value="Unassembled WGS sequence"/>
</dbReference>
<sequence length="68" mass="7661">MRRESSGSSSGKQTIFLGSLTEMISLQSRGHFYKRSVKYENAAICSKESKYDSHDEIEKTIVAGTRIE</sequence>
<dbReference type="AlphaFoldDB" id="A0AA39G5E7"/>
<keyword evidence="2" id="KW-1185">Reference proteome</keyword>
<protein>
    <submittedName>
        <fullName evidence="1">Uncharacterized protein</fullName>
    </submittedName>
</protein>
<feature type="non-terminal residue" evidence="1">
    <location>
        <position position="68"/>
    </location>
</feature>
<reference evidence="1" key="1">
    <citation type="journal article" date="2023" name="bioRxiv">
        <title>Scaffold-level genome assemblies of two parasitoid biocontrol wasps reveal the parthenogenesis mechanism and an associated novel virus.</title>
        <authorList>
            <person name="Inwood S."/>
            <person name="Skelly J."/>
            <person name="Guhlin J."/>
            <person name="Harrop T."/>
            <person name="Goldson S."/>
            <person name="Dearden P."/>
        </authorList>
    </citation>
    <scope>NUCLEOTIDE SEQUENCE</scope>
    <source>
        <strain evidence="1">Lincoln</strain>
        <tissue evidence="1">Whole body</tissue>
    </source>
</reference>
<evidence type="ECO:0000313" key="1">
    <source>
        <dbReference type="EMBL" id="KAK0181874.1"/>
    </source>
</evidence>
<name>A0AA39G5E7_MICHY</name>
<reference evidence="1" key="2">
    <citation type="submission" date="2023-03" db="EMBL/GenBank/DDBJ databases">
        <authorList>
            <person name="Inwood S.N."/>
            <person name="Skelly J.G."/>
            <person name="Guhlin J."/>
            <person name="Harrop T.W.R."/>
            <person name="Goldson S.G."/>
            <person name="Dearden P.K."/>
        </authorList>
    </citation>
    <scope>NUCLEOTIDE SEQUENCE</scope>
    <source>
        <strain evidence="1">Lincoln</strain>
        <tissue evidence="1">Whole body</tissue>
    </source>
</reference>
<proteinExistence type="predicted"/>
<evidence type="ECO:0000313" key="2">
    <source>
        <dbReference type="Proteomes" id="UP001168972"/>
    </source>
</evidence>
<comment type="caution">
    <text evidence="1">The sequence shown here is derived from an EMBL/GenBank/DDBJ whole genome shotgun (WGS) entry which is preliminary data.</text>
</comment>